<evidence type="ECO:0000256" key="16">
    <source>
        <dbReference type="SAM" id="Coils"/>
    </source>
</evidence>
<feature type="compositionally biased region" description="Low complexity" evidence="17">
    <location>
        <begin position="30"/>
        <end position="46"/>
    </location>
</feature>
<comment type="subcellular location">
    <subcellularLocation>
        <location evidence="2">Nucleus</location>
    </subcellularLocation>
</comment>
<dbReference type="GO" id="GO:0016887">
    <property type="term" value="F:ATP hydrolysis activity"/>
    <property type="evidence" value="ECO:0007669"/>
    <property type="project" value="InterPro"/>
</dbReference>
<evidence type="ECO:0000256" key="5">
    <source>
        <dbReference type="ARBA" id="ARBA00022741"/>
    </source>
</evidence>
<dbReference type="GO" id="GO:0004519">
    <property type="term" value="F:endonuclease activity"/>
    <property type="evidence" value="ECO:0007669"/>
    <property type="project" value="UniProtKB-KW"/>
</dbReference>
<dbReference type="GO" id="GO:0006325">
    <property type="term" value="P:chromatin organization"/>
    <property type="evidence" value="ECO:0007669"/>
    <property type="project" value="UniProtKB-KW"/>
</dbReference>
<dbReference type="PANTHER" id="PTHR23336:SF50">
    <property type="entry name" value="PROTEIN MICRORCHIDIA 1-RELATED"/>
    <property type="match status" value="1"/>
</dbReference>
<evidence type="ECO:0000256" key="10">
    <source>
        <dbReference type="ARBA" id="ARBA00022853"/>
    </source>
</evidence>
<keyword evidence="4" id="KW-0540">Nuclease</keyword>
<dbReference type="GO" id="GO:0031047">
    <property type="term" value="P:regulatory ncRNA-mediated gene silencing"/>
    <property type="evidence" value="ECO:0007669"/>
    <property type="project" value="UniProtKB-KW"/>
</dbReference>
<evidence type="ECO:0000313" key="19">
    <source>
        <dbReference type="EMBL" id="KAF3440746.1"/>
    </source>
</evidence>
<dbReference type="Gene3D" id="3.30.565.10">
    <property type="entry name" value="Histidine kinase-like ATPase, C-terminal domain"/>
    <property type="match status" value="1"/>
</dbReference>
<dbReference type="GO" id="GO:0005524">
    <property type="term" value="F:ATP binding"/>
    <property type="evidence" value="ECO:0007669"/>
    <property type="project" value="UniProtKB-KW"/>
</dbReference>
<name>A0A8K0E5R5_9ROSA</name>
<evidence type="ECO:0000256" key="11">
    <source>
        <dbReference type="ARBA" id="ARBA00022884"/>
    </source>
</evidence>
<dbReference type="GO" id="GO:0005634">
    <property type="term" value="C:nucleus"/>
    <property type="evidence" value="ECO:0007669"/>
    <property type="project" value="UniProtKB-SubCell"/>
</dbReference>
<evidence type="ECO:0000256" key="8">
    <source>
        <dbReference type="ARBA" id="ARBA00022801"/>
    </source>
</evidence>
<comment type="similarity">
    <text evidence="3">Belongs to the MORC ATPase protein family.</text>
</comment>
<dbReference type="PANTHER" id="PTHR23336">
    <property type="entry name" value="ZINC FINGER CW-TYPE COILED-COIL DOMAIN PROTEIN 3"/>
    <property type="match status" value="1"/>
</dbReference>
<proteinExistence type="inferred from homology"/>
<dbReference type="AlphaFoldDB" id="A0A8K0E5R5"/>
<keyword evidence="10" id="KW-0156">Chromatin regulator</keyword>
<dbReference type="GO" id="GO:0031349">
    <property type="term" value="P:positive regulation of defense response"/>
    <property type="evidence" value="ECO:0007669"/>
    <property type="project" value="UniProtKB-ARBA"/>
</dbReference>
<evidence type="ECO:0000256" key="17">
    <source>
        <dbReference type="SAM" id="MobiDB-lite"/>
    </source>
</evidence>
<feature type="domain" description="Morc S5" evidence="18">
    <location>
        <begin position="335"/>
        <end position="474"/>
    </location>
</feature>
<keyword evidence="9" id="KW-0067">ATP-binding</keyword>
<keyword evidence="8" id="KW-0378">Hydrolase</keyword>
<evidence type="ECO:0000256" key="15">
    <source>
        <dbReference type="ARBA" id="ARBA00023242"/>
    </source>
</evidence>
<dbReference type="OrthoDB" id="757982at2759"/>
<keyword evidence="13" id="KW-0943">RNA-mediated gene silencing</keyword>
<dbReference type="Pfam" id="PF17942">
    <property type="entry name" value="Morc6_S5"/>
    <property type="match status" value="1"/>
</dbReference>
<keyword evidence="12 16" id="KW-0175">Coiled coil</keyword>
<dbReference type="InterPro" id="IPR036890">
    <property type="entry name" value="HATPase_C_sf"/>
</dbReference>
<evidence type="ECO:0000256" key="1">
    <source>
        <dbReference type="ARBA" id="ARBA00001936"/>
    </source>
</evidence>
<organism evidence="19 20">
    <name type="scientific">Rhamnella rubrinervis</name>
    <dbReference type="NCBI Taxonomy" id="2594499"/>
    <lineage>
        <taxon>Eukaryota</taxon>
        <taxon>Viridiplantae</taxon>
        <taxon>Streptophyta</taxon>
        <taxon>Embryophyta</taxon>
        <taxon>Tracheophyta</taxon>
        <taxon>Spermatophyta</taxon>
        <taxon>Magnoliopsida</taxon>
        <taxon>eudicotyledons</taxon>
        <taxon>Gunneridae</taxon>
        <taxon>Pentapetalae</taxon>
        <taxon>rosids</taxon>
        <taxon>fabids</taxon>
        <taxon>Rosales</taxon>
        <taxon>Rhamnaceae</taxon>
        <taxon>rhamnoid group</taxon>
        <taxon>Rhamneae</taxon>
        <taxon>Rhamnella</taxon>
    </lineage>
</organism>
<dbReference type="EMBL" id="VOIH02000008">
    <property type="protein sequence ID" value="KAF3440746.1"/>
    <property type="molecule type" value="Genomic_DNA"/>
</dbReference>
<comment type="caution">
    <text evidence="19">The sequence shown here is derived from an EMBL/GenBank/DDBJ whole genome shotgun (WGS) entry which is preliminary data.</text>
</comment>
<dbReference type="GO" id="GO:0003723">
    <property type="term" value="F:RNA binding"/>
    <property type="evidence" value="ECO:0007669"/>
    <property type="project" value="UniProtKB-KW"/>
</dbReference>
<keyword evidence="5" id="KW-0547">Nucleotide-binding</keyword>
<evidence type="ECO:0000256" key="14">
    <source>
        <dbReference type="ARBA" id="ARBA00023204"/>
    </source>
</evidence>
<evidence type="ECO:0000256" key="2">
    <source>
        <dbReference type="ARBA" id="ARBA00004123"/>
    </source>
</evidence>
<evidence type="ECO:0000256" key="3">
    <source>
        <dbReference type="ARBA" id="ARBA00007845"/>
    </source>
</evidence>
<keyword evidence="20" id="KW-1185">Reference proteome</keyword>
<feature type="region of interest" description="Disordered" evidence="17">
    <location>
        <begin position="1"/>
        <end position="51"/>
    </location>
</feature>
<gene>
    <name evidence="19" type="ORF">FNV43_RR19032</name>
</gene>
<comment type="cofactor">
    <cofactor evidence="1">
        <name>Mn(2+)</name>
        <dbReference type="ChEBI" id="CHEBI:29035"/>
    </cofactor>
</comment>
<keyword evidence="7" id="KW-0227">DNA damage</keyword>
<feature type="coiled-coil region" evidence="16">
    <location>
        <begin position="576"/>
        <end position="603"/>
    </location>
</feature>
<evidence type="ECO:0000256" key="6">
    <source>
        <dbReference type="ARBA" id="ARBA00022759"/>
    </source>
</evidence>
<keyword evidence="14" id="KW-0234">DNA repair</keyword>
<dbReference type="SUPFAM" id="SSF55874">
    <property type="entry name" value="ATPase domain of HSP90 chaperone/DNA topoisomerase II/histidine kinase"/>
    <property type="match status" value="1"/>
</dbReference>
<evidence type="ECO:0000259" key="18">
    <source>
        <dbReference type="Pfam" id="PF17942"/>
    </source>
</evidence>
<accession>A0A8K0E5R5</accession>
<dbReference type="InterPro" id="IPR041006">
    <property type="entry name" value="Morc_S5"/>
</dbReference>
<evidence type="ECO:0000256" key="9">
    <source>
        <dbReference type="ARBA" id="ARBA00022840"/>
    </source>
</evidence>
<reference evidence="19" key="1">
    <citation type="submission" date="2020-03" db="EMBL/GenBank/DDBJ databases">
        <title>A high-quality chromosome-level genome assembly of a woody plant with both climbing and erect habits, Rhamnella rubrinervis.</title>
        <authorList>
            <person name="Lu Z."/>
            <person name="Yang Y."/>
            <person name="Zhu X."/>
            <person name="Sun Y."/>
        </authorList>
    </citation>
    <scope>NUCLEOTIDE SEQUENCE</scope>
    <source>
        <strain evidence="19">BYM</strain>
        <tissue evidence="19">Leaf</tissue>
    </source>
</reference>
<evidence type="ECO:0000256" key="7">
    <source>
        <dbReference type="ARBA" id="ARBA00022763"/>
    </source>
</evidence>
<keyword evidence="11" id="KW-0694">RNA-binding</keyword>
<sequence length="668" mass="74970">MNVVNIGSSDEDNDAGARKWSRNASSDKVPPQTKSQTLPQQQQSSKATTPSVSDYQTLQFRSFWKAGSIVIGPTILSANTQDALEHARVHPKFLHSNATSHKWAFGAIAELLDNAVDEIHNGATFIKVDKIGVMKNNAPALLFQDDGGGMDPEGIRKCMSLGYSSKKGNTTIGQYGNGFKTSTMRLGADVIVFSRATRTSQVTQSIGLLSYTFLRRTGQDEVIVPMIDFDVSGNWAEAIIYTSQDDWSSNLRTILEWSPFATKEELLLQFDDIGAHGTKIIIYNLWLNDEGIYELNFDDDDEDIRLRDEAAHGSVANLHKKTIELQSHISYRLCYSLRAYVSMLYLRKFTNFSIILRGKPVEQFDIADELKHTEVVSYRPQQYSILREISVETKIGFIKEAPALSVSGFNVYHKNRLIRPFWKVTADGSSKGNGVVGVLEANFIEPAHDKQDFERSSQFIRLESRLKQMVAEYWKRHCHLVVLQVPGSKAHNMKKNLSVQTPVGPADNMQKQLPADQHNTGTLASFSGKMHIDQTIASHHSNFSAGSNKVVTSVDNAEPVPVDQICEENIQLFMRCEEYMQRETELKQTITGLEKQLNDKKKRLCTYLYYALNQVNVLRIYYSCYNEEKSKGLKVELEADVDAIAPILPTLEELVPELSAGEDTPYGG</sequence>
<keyword evidence="15" id="KW-0539">Nucleus</keyword>
<evidence type="ECO:0000313" key="20">
    <source>
        <dbReference type="Proteomes" id="UP000796880"/>
    </source>
</evidence>
<dbReference type="Proteomes" id="UP000796880">
    <property type="component" value="Unassembled WGS sequence"/>
</dbReference>
<protein>
    <recommendedName>
        <fullName evidence="18">Morc S5 domain-containing protein</fullName>
    </recommendedName>
</protein>
<dbReference type="FunFam" id="3.30.565.10:FF:000075">
    <property type="entry name" value="MORC family CW-type zinc finger protein 4"/>
    <property type="match status" value="1"/>
</dbReference>
<dbReference type="GO" id="GO:0006281">
    <property type="term" value="P:DNA repair"/>
    <property type="evidence" value="ECO:0007669"/>
    <property type="project" value="UniProtKB-KW"/>
</dbReference>
<keyword evidence="6" id="KW-0255">Endonuclease</keyword>
<evidence type="ECO:0000256" key="12">
    <source>
        <dbReference type="ARBA" id="ARBA00023054"/>
    </source>
</evidence>
<evidence type="ECO:0000256" key="13">
    <source>
        <dbReference type="ARBA" id="ARBA00023158"/>
    </source>
</evidence>
<dbReference type="InterPro" id="IPR045261">
    <property type="entry name" value="MORC_ATPase"/>
</dbReference>
<evidence type="ECO:0000256" key="4">
    <source>
        <dbReference type="ARBA" id="ARBA00022722"/>
    </source>
</evidence>
<dbReference type="Pfam" id="PF13589">
    <property type="entry name" value="HATPase_c_3"/>
    <property type="match status" value="1"/>
</dbReference>